<sequence>MNLESIYSEDIIWAVVGDILNTEKYAYKILKNFENKGYNVVGVTPYDKIDGEIKELKDIDLNIEGVNLCVSPSKGYENLFNDTKHKIKYVIAQPGARSEKIKELCKDRGIEYIEICTLATLTKKNRI</sequence>
<protein>
    <recommendedName>
        <fullName evidence="1">CoA-binding domain-containing protein</fullName>
    </recommendedName>
</protein>
<dbReference type="InterPro" id="IPR036291">
    <property type="entry name" value="NAD(P)-bd_dom_sf"/>
</dbReference>
<comment type="caution">
    <text evidence="2">The sequence shown here is derived from an EMBL/GenBank/DDBJ whole genome shotgun (WGS) entry which is preliminary data.</text>
</comment>
<evidence type="ECO:0000313" key="2">
    <source>
        <dbReference type="EMBL" id="OPX49766.1"/>
    </source>
</evidence>
<dbReference type="PANTHER" id="PTHR33303:SF2">
    <property type="entry name" value="COA-BINDING DOMAIN-CONTAINING PROTEIN"/>
    <property type="match status" value="1"/>
</dbReference>
<dbReference type="OrthoDB" id="9804695at2"/>
<dbReference type="PANTHER" id="PTHR33303">
    <property type="entry name" value="CYTOPLASMIC PROTEIN-RELATED"/>
    <property type="match status" value="1"/>
</dbReference>
<reference evidence="2 3" key="1">
    <citation type="submission" date="2016-02" db="EMBL/GenBank/DDBJ databases">
        <title>Genome sequence of Clostridium thermobutyricum DSM 4928.</title>
        <authorList>
            <person name="Poehlein A."/>
            <person name="Daniel R."/>
        </authorList>
    </citation>
    <scope>NUCLEOTIDE SEQUENCE [LARGE SCALE GENOMIC DNA]</scope>
    <source>
        <strain evidence="2 3">DSM 4928</strain>
    </source>
</reference>
<dbReference type="Gene3D" id="3.40.50.720">
    <property type="entry name" value="NAD(P)-binding Rossmann-like Domain"/>
    <property type="match status" value="1"/>
</dbReference>
<dbReference type="InterPro" id="IPR003781">
    <property type="entry name" value="CoA-bd"/>
</dbReference>
<evidence type="ECO:0000259" key="1">
    <source>
        <dbReference type="Pfam" id="PF13380"/>
    </source>
</evidence>
<dbReference type="Pfam" id="PF13380">
    <property type="entry name" value="CoA_binding_2"/>
    <property type="match status" value="1"/>
</dbReference>
<feature type="domain" description="CoA-binding" evidence="1">
    <location>
        <begin position="13"/>
        <end position="119"/>
    </location>
</feature>
<dbReference type="EMBL" id="LTAY01000021">
    <property type="protein sequence ID" value="OPX49766.1"/>
    <property type="molecule type" value="Genomic_DNA"/>
</dbReference>
<name>A0A1V4SY50_9CLOT</name>
<dbReference type="Proteomes" id="UP000191448">
    <property type="component" value="Unassembled WGS sequence"/>
</dbReference>
<dbReference type="SUPFAM" id="SSF51735">
    <property type="entry name" value="NAD(P)-binding Rossmann-fold domains"/>
    <property type="match status" value="1"/>
</dbReference>
<dbReference type="AlphaFoldDB" id="A0A1V4SY50"/>
<gene>
    <name evidence="2" type="ORF">CLTHE_04970</name>
</gene>
<proteinExistence type="predicted"/>
<dbReference type="RefSeq" id="WP_080021850.1">
    <property type="nucleotide sequence ID" value="NZ_LTAY01000021.1"/>
</dbReference>
<evidence type="ECO:0000313" key="3">
    <source>
        <dbReference type="Proteomes" id="UP000191448"/>
    </source>
</evidence>
<organism evidence="2 3">
    <name type="scientific">Clostridium thermobutyricum DSM 4928</name>
    <dbReference type="NCBI Taxonomy" id="1121339"/>
    <lineage>
        <taxon>Bacteria</taxon>
        <taxon>Bacillati</taxon>
        <taxon>Bacillota</taxon>
        <taxon>Clostridia</taxon>
        <taxon>Eubacteriales</taxon>
        <taxon>Clostridiaceae</taxon>
        <taxon>Clostridium</taxon>
    </lineage>
</organism>
<accession>A0A1V4SY50</accession>